<protein>
    <recommendedName>
        <fullName evidence="4">RRM domain-containing protein</fullName>
    </recommendedName>
</protein>
<feature type="compositionally biased region" description="Low complexity" evidence="3">
    <location>
        <begin position="31"/>
        <end position="41"/>
    </location>
</feature>
<proteinExistence type="predicted"/>
<dbReference type="CDD" id="cd00590">
    <property type="entry name" value="RRM_SF"/>
    <property type="match status" value="1"/>
</dbReference>
<sequence length="136" mass="15109">MMAAQTSHTSPKPSVPIKEEFAASKLDSNKTESPPTTSDTTVTDKTIRCIYVGRLRPDVTKAHLMEYFCKFGNIQHVIVIPRNGSQTSLGYGFVYFAEPCAIQMVLDSGPHIIGASDVLIRLIDTDKLYKDNGFRR</sequence>
<evidence type="ECO:0000313" key="5">
    <source>
        <dbReference type="EMBL" id="VDK48894.1"/>
    </source>
</evidence>
<dbReference type="InterPro" id="IPR012677">
    <property type="entry name" value="Nucleotide-bd_a/b_plait_sf"/>
</dbReference>
<evidence type="ECO:0000256" key="2">
    <source>
        <dbReference type="PROSITE-ProRule" id="PRU00176"/>
    </source>
</evidence>
<evidence type="ECO:0000259" key="4">
    <source>
        <dbReference type="PROSITE" id="PS50102"/>
    </source>
</evidence>
<keyword evidence="1 2" id="KW-0694">RNA-binding</keyword>
<dbReference type="SUPFAM" id="SSF54928">
    <property type="entry name" value="RNA-binding domain, RBD"/>
    <property type="match status" value="1"/>
</dbReference>
<evidence type="ECO:0000313" key="6">
    <source>
        <dbReference type="Proteomes" id="UP000281553"/>
    </source>
</evidence>
<dbReference type="PANTHER" id="PTHR11176:SF57">
    <property type="entry name" value="PROTEIN BOULE"/>
    <property type="match status" value="1"/>
</dbReference>
<dbReference type="GO" id="GO:0003723">
    <property type="term" value="F:RNA binding"/>
    <property type="evidence" value="ECO:0007669"/>
    <property type="project" value="UniProtKB-UniRule"/>
</dbReference>
<dbReference type="InterPro" id="IPR035979">
    <property type="entry name" value="RBD_domain_sf"/>
</dbReference>
<gene>
    <name evidence="5" type="ORF">DILT_LOCUS1688</name>
</gene>
<feature type="compositionally biased region" description="Basic and acidic residues" evidence="3">
    <location>
        <begin position="17"/>
        <end position="30"/>
    </location>
</feature>
<dbReference type="OrthoDB" id="378874at2759"/>
<organism evidence="5 6">
    <name type="scientific">Dibothriocephalus latus</name>
    <name type="common">Fish tapeworm</name>
    <name type="synonym">Diphyllobothrium latum</name>
    <dbReference type="NCBI Taxonomy" id="60516"/>
    <lineage>
        <taxon>Eukaryota</taxon>
        <taxon>Metazoa</taxon>
        <taxon>Spiralia</taxon>
        <taxon>Lophotrochozoa</taxon>
        <taxon>Platyhelminthes</taxon>
        <taxon>Cestoda</taxon>
        <taxon>Eucestoda</taxon>
        <taxon>Diphyllobothriidea</taxon>
        <taxon>Diphyllobothriidae</taxon>
        <taxon>Dibothriocephalus</taxon>
    </lineage>
</organism>
<keyword evidence="6" id="KW-1185">Reference proteome</keyword>
<dbReference type="PROSITE" id="PS50102">
    <property type="entry name" value="RRM"/>
    <property type="match status" value="1"/>
</dbReference>
<evidence type="ECO:0000256" key="3">
    <source>
        <dbReference type="SAM" id="MobiDB-lite"/>
    </source>
</evidence>
<feature type="domain" description="RRM" evidence="4">
    <location>
        <begin position="48"/>
        <end position="125"/>
    </location>
</feature>
<reference evidence="5 6" key="1">
    <citation type="submission" date="2018-11" db="EMBL/GenBank/DDBJ databases">
        <authorList>
            <consortium name="Pathogen Informatics"/>
        </authorList>
    </citation>
    <scope>NUCLEOTIDE SEQUENCE [LARGE SCALE GENOMIC DNA]</scope>
</reference>
<dbReference type="Pfam" id="PF00076">
    <property type="entry name" value="RRM_1"/>
    <property type="match status" value="1"/>
</dbReference>
<dbReference type="SMART" id="SM00360">
    <property type="entry name" value="RRM"/>
    <property type="match status" value="1"/>
</dbReference>
<dbReference type="Proteomes" id="UP000281553">
    <property type="component" value="Unassembled WGS sequence"/>
</dbReference>
<dbReference type="AlphaFoldDB" id="A0A3P6RXJ1"/>
<feature type="region of interest" description="Disordered" evidence="3">
    <location>
        <begin position="1"/>
        <end position="41"/>
    </location>
</feature>
<feature type="compositionally biased region" description="Polar residues" evidence="3">
    <location>
        <begin position="1"/>
        <end position="12"/>
    </location>
</feature>
<evidence type="ECO:0000256" key="1">
    <source>
        <dbReference type="ARBA" id="ARBA00022884"/>
    </source>
</evidence>
<dbReference type="InterPro" id="IPR000504">
    <property type="entry name" value="RRM_dom"/>
</dbReference>
<dbReference type="PANTHER" id="PTHR11176">
    <property type="entry name" value="BOULE-RELATED"/>
    <property type="match status" value="1"/>
</dbReference>
<name>A0A3P6RXJ1_DIBLA</name>
<dbReference type="Gene3D" id="3.30.70.330">
    <property type="match status" value="1"/>
</dbReference>
<accession>A0A3P6RXJ1</accession>
<dbReference type="EMBL" id="UYRU01013235">
    <property type="protein sequence ID" value="VDK48894.1"/>
    <property type="molecule type" value="Genomic_DNA"/>
</dbReference>